<evidence type="ECO:0008006" key="3">
    <source>
        <dbReference type="Google" id="ProtNLM"/>
    </source>
</evidence>
<evidence type="ECO:0000313" key="2">
    <source>
        <dbReference type="Proteomes" id="UP000838100"/>
    </source>
</evidence>
<dbReference type="Pfam" id="PF12847">
    <property type="entry name" value="Methyltransf_18"/>
    <property type="match status" value="1"/>
</dbReference>
<dbReference type="EMBL" id="CAKLPX010000001">
    <property type="protein sequence ID" value="CAH0990065.1"/>
    <property type="molecule type" value="Genomic_DNA"/>
</dbReference>
<keyword evidence="2" id="KW-1185">Reference proteome</keyword>
<proteinExistence type="predicted"/>
<gene>
    <name evidence="1" type="ORF">SIN8267_00148</name>
</gene>
<protein>
    <recommendedName>
        <fullName evidence="3">SAM-dependent methyltransferase</fullName>
    </recommendedName>
</protein>
<organism evidence="1 2">
    <name type="scientific">Sinobacterium norvegicum</name>
    <dbReference type="NCBI Taxonomy" id="1641715"/>
    <lineage>
        <taxon>Bacteria</taxon>
        <taxon>Pseudomonadati</taxon>
        <taxon>Pseudomonadota</taxon>
        <taxon>Gammaproteobacteria</taxon>
        <taxon>Cellvibrionales</taxon>
        <taxon>Spongiibacteraceae</taxon>
        <taxon>Sinobacterium</taxon>
    </lineage>
</organism>
<name>A0ABN8EC42_9GAMM</name>
<dbReference type="InterPro" id="IPR029063">
    <property type="entry name" value="SAM-dependent_MTases_sf"/>
</dbReference>
<reference evidence="1" key="1">
    <citation type="submission" date="2021-12" db="EMBL/GenBank/DDBJ databases">
        <authorList>
            <person name="Rodrigo-Torres L."/>
            <person name="Arahal R. D."/>
            <person name="Lucena T."/>
        </authorList>
    </citation>
    <scope>NUCLEOTIDE SEQUENCE</scope>
    <source>
        <strain evidence="1">CECT 8267</strain>
    </source>
</reference>
<comment type="caution">
    <text evidence="1">The sequence shown here is derived from an EMBL/GenBank/DDBJ whole genome shotgun (WGS) entry which is preliminary data.</text>
</comment>
<dbReference type="Proteomes" id="UP000838100">
    <property type="component" value="Unassembled WGS sequence"/>
</dbReference>
<dbReference type="Gene3D" id="3.40.50.150">
    <property type="entry name" value="Vaccinia Virus protein VP39"/>
    <property type="match status" value="1"/>
</dbReference>
<accession>A0ABN8EC42</accession>
<sequence>MPTDISSQFVAISAPKLTPRLAEIHRQLVDNQAQQQYHSVWDCCCDHGYLGFNLVASALFQRCYFVDQIPHITEELLTVLQRHGGDSYRVITADVGELHFDGSIKHCVIIAGVGGRAIIEMLQGIQKNNAAAELDFILCATNYVYDLRRYLGQQRMSLVEEVIVEDRGRQYECLYLRGTPVAGASIISPVGAMWQADNAMHRRYQAKLLKHYRQQQRSQDSESLRQTIVYYQHCFGADWNEVTT</sequence>
<dbReference type="RefSeq" id="WP_237442759.1">
    <property type="nucleotide sequence ID" value="NZ_CAKLPX010000001.1"/>
</dbReference>
<dbReference type="PANTHER" id="PTHR38451">
    <property type="entry name" value="TRNA (ADENINE(22)-N(1))-METHYLTRANSFERASE"/>
    <property type="match status" value="1"/>
</dbReference>
<dbReference type="SUPFAM" id="SSF53335">
    <property type="entry name" value="S-adenosyl-L-methionine-dependent methyltransferases"/>
    <property type="match status" value="1"/>
</dbReference>
<evidence type="ECO:0000313" key="1">
    <source>
        <dbReference type="EMBL" id="CAH0990065.1"/>
    </source>
</evidence>
<dbReference type="PANTHER" id="PTHR38451:SF1">
    <property type="entry name" value="TRNA (ADENINE(22)-N(1))-METHYLTRANSFERASE"/>
    <property type="match status" value="1"/>
</dbReference>